<dbReference type="PROSITE" id="PS51468">
    <property type="entry name" value="VIT"/>
    <property type="match status" value="1"/>
</dbReference>
<protein>
    <recommendedName>
        <fullName evidence="5">VWFA domain-containing protein</fullName>
    </recommendedName>
</protein>
<dbReference type="InterPro" id="IPR036465">
    <property type="entry name" value="vWFA_dom_sf"/>
</dbReference>
<keyword evidence="4" id="KW-1185">Reference proteome</keyword>
<dbReference type="PANTHER" id="PTHR45737:SF6">
    <property type="entry name" value="VON WILLEBRAND FACTOR A DOMAIN-CONTAINING PROTEIN 5A"/>
    <property type="match status" value="1"/>
</dbReference>
<dbReference type="InterPro" id="IPR013694">
    <property type="entry name" value="VIT"/>
</dbReference>
<name>A0A5E8BDN6_9ASCO</name>
<dbReference type="SUPFAM" id="SSF53300">
    <property type="entry name" value="vWA-like"/>
    <property type="match status" value="1"/>
</dbReference>
<organism evidence="3 4">
    <name type="scientific">Magnusiomyces paraingens</name>
    <dbReference type="NCBI Taxonomy" id="2606893"/>
    <lineage>
        <taxon>Eukaryota</taxon>
        <taxon>Fungi</taxon>
        <taxon>Dikarya</taxon>
        <taxon>Ascomycota</taxon>
        <taxon>Saccharomycotina</taxon>
        <taxon>Dipodascomycetes</taxon>
        <taxon>Dipodascales</taxon>
        <taxon>Dipodascaceae</taxon>
        <taxon>Magnusiomyces</taxon>
    </lineage>
</organism>
<dbReference type="Gene3D" id="3.40.50.410">
    <property type="entry name" value="von Willebrand factor, type A domain"/>
    <property type="match status" value="1"/>
</dbReference>
<dbReference type="RefSeq" id="XP_031852875.1">
    <property type="nucleotide sequence ID" value="XM_031996984.1"/>
</dbReference>
<dbReference type="SMART" id="SM00327">
    <property type="entry name" value="VWA"/>
    <property type="match status" value="1"/>
</dbReference>
<dbReference type="PROSITE" id="PS50234">
    <property type="entry name" value="VWFA"/>
    <property type="match status" value="1"/>
</dbReference>
<evidence type="ECO:0000313" key="3">
    <source>
        <dbReference type="EMBL" id="VVT49429.1"/>
    </source>
</evidence>
<evidence type="ECO:0000259" key="2">
    <source>
        <dbReference type="PROSITE" id="PS51468"/>
    </source>
</evidence>
<dbReference type="EMBL" id="CABVLU010000002">
    <property type="protein sequence ID" value="VVT49429.1"/>
    <property type="molecule type" value="Genomic_DNA"/>
</dbReference>
<gene>
    <name evidence="3" type="ORF">SAPINGB_P002265</name>
</gene>
<dbReference type="Proteomes" id="UP000398389">
    <property type="component" value="Unassembled WGS sequence"/>
</dbReference>
<evidence type="ECO:0000259" key="1">
    <source>
        <dbReference type="PROSITE" id="PS50234"/>
    </source>
</evidence>
<evidence type="ECO:0000313" key="4">
    <source>
        <dbReference type="Proteomes" id="UP000398389"/>
    </source>
</evidence>
<dbReference type="PANTHER" id="PTHR45737">
    <property type="entry name" value="VON WILLEBRAND FACTOR A DOMAIN-CONTAINING PROTEIN 5A"/>
    <property type="match status" value="1"/>
</dbReference>
<dbReference type="Pfam" id="PF08487">
    <property type="entry name" value="VIT"/>
    <property type="match status" value="1"/>
</dbReference>
<accession>A0A5E8BDN6</accession>
<feature type="domain" description="VWFA" evidence="1">
    <location>
        <begin position="282"/>
        <end position="479"/>
    </location>
</feature>
<dbReference type="AlphaFoldDB" id="A0A5E8BDN6"/>
<sequence length="917" mass="102379">MEFGLIFLNSFNFKNHLAKVTQCEFTKIDAIIANPFGAKVSVSQSFKVGCLPPDFKAKDDENILDSPENKSIHFAYRFPNPPSGAVTAFKATVGSDRVIKGKFMAAAKAKAEFKTALDDRENILAGLATMYSPDIFQIDLGNIPWNTTVKVELEYFSMLEYDSQYGIEPENENAVDGAQVVSTVSQAGTYISVKLNSSKTSFLECVSHKELAKVKPDLVTYSSKEEPKLENDFVVIVKDQSHLELSAHLSSQDPVADAPVLSNLLTINFRPTLDLTSTRPKELIFLIDRSGSMDSCVETLKDALQLYLSSLPSSGQNNDYPIYFNFVSFGSKYKFLWPHSRLLNEQSFKDARTFIKSINADFGGTEILDPLVEILNQLKTPGYFRYLGLTNSKTIDHEIIVLTDGEVFNVSEIFKTLKKMVSSLNNEGNGITRVHSFGVGDSVSHSLLDSLAKAGGGIKQTVLVKERMELKISKLLQIILSPCVIGATVYWSLKDKEKKIDGEDEFEMLEGYGEPLSFKLGKLMEVDTYDKGHLITPNTGLLPIFSKNDSKMYIFVDDASLVAPSVKIQLLLDDGSTKTFEAPVVQDESYDNEKFLFVGGGRSLLRTFSDEKDAEENENEENEILQSTDKSKRDKFCELIGETFGLVSPWTSLLALENKIKDKNREFESDNDISNDSKLGENIIFESDFGSSYYLPLRMQCLQYLRSSPKPFNRSSAKIRSRIRSNNSYIVDKCAALTIPTTSTIDSMKDCLGRASNFVLKSVFLRNKQPEDNMNKQPEDNMNELSTSAPPLELPPKTLLETAYQDLSIITLACNFDGSFDVSTDLYQLLSPAHSQPPLSTIETSKNPKVQGYVALAVSVFLKALESRTKDSEIEFGSALILLLEKVNKYVDQAYGKDTQKLEQDRKTLEDLFKINN</sequence>
<dbReference type="GeneID" id="43581084"/>
<proteinExistence type="predicted"/>
<evidence type="ECO:0008006" key="5">
    <source>
        <dbReference type="Google" id="ProtNLM"/>
    </source>
</evidence>
<reference evidence="3 4" key="1">
    <citation type="submission" date="2019-09" db="EMBL/GenBank/DDBJ databases">
        <authorList>
            <person name="Brejova B."/>
        </authorList>
    </citation>
    <scope>NUCLEOTIDE SEQUENCE [LARGE SCALE GENOMIC DNA]</scope>
</reference>
<dbReference type="InterPro" id="IPR002035">
    <property type="entry name" value="VWF_A"/>
</dbReference>
<feature type="domain" description="VIT" evidence="2">
    <location>
        <begin position="17"/>
        <end position="157"/>
    </location>
</feature>
<dbReference type="Pfam" id="PF13768">
    <property type="entry name" value="VWA_3"/>
    <property type="match status" value="1"/>
</dbReference>
<dbReference type="OrthoDB" id="4096638at2759"/>